<organism evidence="2 3">
    <name type="scientific">Eshraghiella crossota DSM 2876</name>
    <dbReference type="NCBI Taxonomy" id="511680"/>
    <lineage>
        <taxon>Bacteria</taxon>
        <taxon>Bacillati</taxon>
        <taxon>Bacillota</taxon>
        <taxon>Clostridia</taxon>
        <taxon>Lachnospirales</taxon>
        <taxon>Lachnospiraceae</taxon>
        <taxon>Eshraghiella</taxon>
    </lineage>
</organism>
<name>D4RY35_9FIRM</name>
<dbReference type="EMBL" id="ABWN01000022">
    <property type="protein sequence ID" value="EFF68935.1"/>
    <property type="molecule type" value="Genomic_DNA"/>
</dbReference>
<dbReference type="InterPro" id="IPR025669">
    <property type="entry name" value="AAA_dom"/>
</dbReference>
<proteinExistence type="predicted"/>
<comment type="caution">
    <text evidence="2">The sequence shown here is derived from an EMBL/GenBank/DDBJ whole genome shotgun (WGS) entry which is preliminary data.</text>
</comment>
<protein>
    <recommendedName>
        <fullName evidence="1">AAA domain-containing protein</fullName>
    </recommendedName>
</protein>
<dbReference type="Gene3D" id="3.40.50.300">
    <property type="entry name" value="P-loop containing nucleotide triphosphate hydrolases"/>
    <property type="match status" value="1"/>
</dbReference>
<reference evidence="2 3" key="1">
    <citation type="submission" date="2010-02" db="EMBL/GenBank/DDBJ databases">
        <authorList>
            <person name="Weinstock G."/>
            <person name="Sodergren E."/>
            <person name="Clifton S."/>
            <person name="Fulton L."/>
            <person name="Fulton B."/>
            <person name="Courtney L."/>
            <person name="Fronick C."/>
            <person name="Harrison M."/>
            <person name="Strong C."/>
            <person name="Farmer C."/>
            <person name="Delahaunty K."/>
            <person name="Markovic C."/>
            <person name="Hall O."/>
            <person name="Minx P."/>
            <person name="Tomlinson C."/>
            <person name="Mitreva M."/>
            <person name="Nelson J."/>
            <person name="Hou S."/>
            <person name="Wollam A."/>
            <person name="Pepin K.H."/>
            <person name="Johnson M."/>
            <person name="Bhonagiri V."/>
            <person name="Zhang X."/>
            <person name="Suruliraj S."/>
            <person name="Warren W."/>
            <person name="Chinwalla A."/>
            <person name="Mardis E.R."/>
            <person name="Wilson R.K."/>
        </authorList>
    </citation>
    <scope>NUCLEOTIDE SEQUENCE [LARGE SCALE GENOMIC DNA]</scope>
    <source>
        <strain evidence="2 3">DSM 2876</strain>
    </source>
</reference>
<evidence type="ECO:0000313" key="3">
    <source>
        <dbReference type="Proteomes" id="UP000006238"/>
    </source>
</evidence>
<evidence type="ECO:0000313" key="2">
    <source>
        <dbReference type="EMBL" id="EFF68935.1"/>
    </source>
</evidence>
<sequence length="50" mass="5356">MNLGIGLAQEGKKVLLIDADPQGSLTISLAKSLENHLIQLNNERGRATIT</sequence>
<dbReference type="SUPFAM" id="SSF52540">
    <property type="entry name" value="P-loop containing nucleoside triphosphate hydrolases"/>
    <property type="match status" value="1"/>
</dbReference>
<accession>D4RY35</accession>
<gene>
    <name evidence="2" type="ORF">BUTYVIB_00739</name>
</gene>
<dbReference type="AlphaFoldDB" id="D4RY35"/>
<dbReference type="Proteomes" id="UP000006238">
    <property type="component" value="Unassembled WGS sequence"/>
</dbReference>
<feature type="domain" description="AAA" evidence="1">
    <location>
        <begin position="1"/>
        <end position="38"/>
    </location>
</feature>
<dbReference type="HOGENOM" id="CLU_3115624_0_0_9"/>
<keyword evidence="3" id="KW-1185">Reference proteome</keyword>
<dbReference type="Pfam" id="PF13614">
    <property type="entry name" value="AAA_31"/>
    <property type="match status" value="1"/>
</dbReference>
<dbReference type="InterPro" id="IPR027417">
    <property type="entry name" value="P-loop_NTPase"/>
</dbReference>
<evidence type="ECO:0000259" key="1">
    <source>
        <dbReference type="Pfam" id="PF13614"/>
    </source>
</evidence>